<dbReference type="Proteomes" id="UP000198727">
    <property type="component" value="Unassembled WGS sequence"/>
</dbReference>
<evidence type="ECO:0000256" key="1">
    <source>
        <dbReference type="SAM" id="Phobius"/>
    </source>
</evidence>
<dbReference type="STRING" id="587909.SAMN05421810_103554"/>
<proteinExistence type="predicted"/>
<evidence type="ECO:0000259" key="2">
    <source>
        <dbReference type="Pfam" id="PF04892"/>
    </source>
</evidence>
<keyword evidence="1" id="KW-1133">Transmembrane helix</keyword>
<keyword evidence="1" id="KW-0812">Transmembrane</keyword>
<evidence type="ECO:0000313" key="3">
    <source>
        <dbReference type="EMBL" id="SFP83334.1"/>
    </source>
</evidence>
<organism evidence="3 4">
    <name type="scientific">Amycolatopsis arida</name>
    <dbReference type="NCBI Taxonomy" id="587909"/>
    <lineage>
        <taxon>Bacteria</taxon>
        <taxon>Bacillati</taxon>
        <taxon>Actinomycetota</taxon>
        <taxon>Actinomycetes</taxon>
        <taxon>Pseudonocardiales</taxon>
        <taxon>Pseudonocardiaceae</taxon>
        <taxon>Amycolatopsis</taxon>
    </lineage>
</organism>
<feature type="transmembrane region" description="Helical" evidence="1">
    <location>
        <begin position="42"/>
        <end position="64"/>
    </location>
</feature>
<name>A0A1I5TJT8_9PSEU</name>
<dbReference type="Pfam" id="PF04892">
    <property type="entry name" value="VanZ"/>
    <property type="match status" value="1"/>
</dbReference>
<reference evidence="4" key="1">
    <citation type="submission" date="2016-10" db="EMBL/GenBank/DDBJ databases">
        <authorList>
            <person name="Varghese N."/>
            <person name="Submissions S."/>
        </authorList>
    </citation>
    <scope>NUCLEOTIDE SEQUENCE [LARGE SCALE GENOMIC DNA]</scope>
    <source>
        <strain evidence="4">CGMCC 4.5579</strain>
    </source>
</reference>
<gene>
    <name evidence="3" type="ORF">SAMN05421810_103554</name>
</gene>
<feature type="transmembrane region" description="Helical" evidence="1">
    <location>
        <begin position="106"/>
        <end position="124"/>
    </location>
</feature>
<feature type="transmembrane region" description="Helical" evidence="1">
    <location>
        <begin position="6"/>
        <end position="30"/>
    </location>
</feature>
<feature type="domain" description="VanZ-like" evidence="2">
    <location>
        <begin position="50"/>
        <end position="181"/>
    </location>
</feature>
<evidence type="ECO:0000313" key="4">
    <source>
        <dbReference type="Proteomes" id="UP000198727"/>
    </source>
</evidence>
<dbReference type="OrthoDB" id="4822551at2"/>
<dbReference type="InterPro" id="IPR053150">
    <property type="entry name" value="Teicoplanin_resist-assoc"/>
</dbReference>
<dbReference type="PANTHER" id="PTHR36834:SF1">
    <property type="entry name" value="INTEGRAL MEMBRANE PROTEIN"/>
    <property type="match status" value="1"/>
</dbReference>
<protein>
    <submittedName>
        <fullName evidence="3">Glycopeptide antibiotics resistance protein</fullName>
    </submittedName>
</protein>
<accession>A0A1I5TJT8</accession>
<dbReference type="PANTHER" id="PTHR36834">
    <property type="entry name" value="MEMBRANE PROTEIN-RELATED"/>
    <property type="match status" value="1"/>
</dbReference>
<keyword evidence="1" id="KW-0472">Membrane</keyword>
<keyword evidence="4" id="KW-1185">Reference proteome</keyword>
<dbReference type="InterPro" id="IPR006976">
    <property type="entry name" value="VanZ-like"/>
</dbReference>
<dbReference type="EMBL" id="FOWW01000003">
    <property type="protein sequence ID" value="SFP83334.1"/>
    <property type="molecule type" value="Genomic_DNA"/>
</dbReference>
<dbReference type="AlphaFoldDB" id="A0A1I5TJT8"/>
<sequence>MTRAQAIALEYGLIGFLAVWGTVLVPQLLLQHARYGRVRPRGLIVSGLVTLYACLAVAVVLLPLPGPGTSPLPQPVQLVPLRWVADVAREAGRYGDPLATSALQQLAMNVLLFVPLGIIARTLLRRGARGTLLLGFAASLAIEVTQLTGNFGMVRPYRIFDVDDLMSNTTGALLGWVLATLYLLLRRGASTARDVSARDTVPVPTAVAAPRRVGPTVPAYAAPLAARPAGPPARPWPPRR</sequence>
<feature type="transmembrane region" description="Helical" evidence="1">
    <location>
        <begin position="131"/>
        <end position="153"/>
    </location>
</feature>
<feature type="transmembrane region" description="Helical" evidence="1">
    <location>
        <begin position="165"/>
        <end position="185"/>
    </location>
</feature>